<dbReference type="Proteomes" id="UP000061457">
    <property type="component" value="Chromosome I"/>
</dbReference>
<accession>A0A0S2K015</accession>
<dbReference type="GO" id="GO:0016616">
    <property type="term" value="F:oxidoreductase activity, acting on the CH-OH group of donors, NAD or NADP as acceptor"/>
    <property type="evidence" value="ECO:0007669"/>
    <property type="project" value="InterPro"/>
</dbReference>
<evidence type="ECO:0000256" key="2">
    <source>
        <dbReference type="ARBA" id="ARBA00023027"/>
    </source>
</evidence>
<keyword evidence="1 3" id="KW-0560">Oxidoreductase</keyword>
<sequence>MSVLVCVTGRNNDKLLAELSAQLPNVKIYEWPHCENLAEIEFVLAWKAPESLWDQLPNLKVVQSYGAGVDAIDLNLIPEHVQVTRIVDTQLAEDMAEYVLAHTLAHKLRIKEYLIKQQQGQWKPKRAHSTQHVGILGMGELGLSVANKLTNNNFRVSGWSRSEKQIEHICHFHGDAQLSDFLKELDVLVCLLPLTAQTEEILNLDLFKLLPNNSLLINVARGKHLNESDLLTALEQDEIAAAVLDVFTEEPLPKSHAFWSHPKITITPHCAALTQLKTVCEQIADNVKAQQANTQLSNLVCKQKGY</sequence>
<dbReference type="CDD" id="cd12164">
    <property type="entry name" value="GDH_like_2"/>
    <property type="match status" value="1"/>
</dbReference>
<gene>
    <name evidence="6" type="ORF">PP2015_844</name>
</gene>
<reference evidence="7" key="1">
    <citation type="submission" date="2015-11" db="EMBL/GenBank/DDBJ databases">
        <authorList>
            <person name="Kim K.M."/>
        </authorList>
    </citation>
    <scope>NUCLEOTIDE SEQUENCE [LARGE SCALE GENOMIC DNA]</scope>
    <source>
        <strain evidence="7">KCTC 12086</strain>
    </source>
</reference>
<dbReference type="Pfam" id="PF02826">
    <property type="entry name" value="2-Hacid_dh_C"/>
    <property type="match status" value="1"/>
</dbReference>
<evidence type="ECO:0000256" key="1">
    <source>
        <dbReference type="ARBA" id="ARBA00023002"/>
    </source>
</evidence>
<feature type="domain" description="D-isomer specific 2-hydroxyacid dehydrogenase NAD-binding" evidence="5">
    <location>
        <begin position="101"/>
        <end position="271"/>
    </location>
</feature>
<evidence type="ECO:0000313" key="6">
    <source>
        <dbReference type="EMBL" id="ALO41363.1"/>
    </source>
</evidence>
<dbReference type="SUPFAM" id="SSF51735">
    <property type="entry name" value="NAD(P)-binding Rossmann-fold domains"/>
    <property type="match status" value="1"/>
</dbReference>
<dbReference type="KEGG" id="pphe:PP2015_844"/>
<dbReference type="GO" id="GO:0051287">
    <property type="term" value="F:NAD binding"/>
    <property type="evidence" value="ECO:0007669"/>
    <property type="project" value="InterPro"/>
</dbReference>
<dbReference type="InterPro" id="IPR006139">
    <property type="entry name" value="D-isomer_2_OHA_DH_cat_dom"/>
</dbReference>
<evidence type="ECO:0000259" key="4">
    <source>
        <dbReference type="Pfam" id="PF00389"/>
    </source>
</evidence>
<dbReference type="Pfam" id="PF00389">
    <property type="entry name" value="2-Hacid_dh"/>
    <property type="match status" value="1"/>
</dbReference>
<dbReference type="PANTHER" id="PTHR43333">
    <property type="entry name" value="2-HACID_DH_C DOMAIN-CONTAINING PROTEIN"/>
    <property type="match status" value="1"/>
</dbReference>
<dbReference type="STRING" id="161398.PP2015_844"/>
<dbReference type="Gene3D" id="3.40.50.720">
    <property type="entry name" value="NAD(P)-binding Rossmann-like Domain"/>
    <property type="match status" value="2"/>
</dbReference>
<dbReference type="OrthoDB" id="9812625at2"/>
<dbReference type="InterPro" id="IPR029753">
    <property type="entry name" value="D-isomer_DH_CS"/>
</dbReference>
<dbReference type="PROSITE" id="PS00671">
    <property type="entry name" value="D_2_HYDROXYACID_DH_3"/>
    <property type="match status" value="1"/>
</dbReference>
<evidence type="ECO:0000256" key="3">
    <source>
        <dbReference type="RuleBase" id="RU003719"/>
    </source>
</evidence>
<comment type="similarity">
    <text evidence="3">Belongs to the D-isomer specific 2-hydroxyacid dehydrogenase family.</text>
</comment>
<dbReference type="InterPro" id="IPR006140">
    <property type="entry name" value="D-isomer_DH_NAD-bd"/>
</dbReference>
<name>A0A0S2K015_9GAMM</name>
<proteinExistence type="inferred from homology"/>
<evidence type="ECO:0000259" key="5">
    <source>
        <dbReference type="Pfam" id="PF02826"/>
    </source>
</evidence>
<dbReference type="RefSeq" id="WP_058029109.1">
    <property type="nucleotide sequence ID" value="NZ_CP013187.1"/>
</dbReference>
<evidence type="ECO:0000313" key="7">
    <source>
        <dbReference type="Proteomes" id="UP000061457"/>
    </source>
</evidence>
<keyword evidence="2" id="KW-0520">NAD</keyword>
<organism evidence="6 7">
    <name type="scientific">Pseudoalteromonas phenolica</name>
    <dbReference type="NCBI Taxonomy" id="161398"/>
    <lineage>
        <taxon>Bacteria</taxon>
        <taxon>Pseudomonadati</taxon>
        <taxon>Pseudomonadota</taxon>
        <taxon>Gammaproteobacteria</taxon>
        <taxon>Alteromonadales</taxon>
        <taxon>Pseudoalteromonadaceae</taxon>
        <taxon>Pseudoalteromonas</taxon>
    </lineage>
</organism>
<dbReference type="PATRIC" id="fig|161398.10.peg.859"/>
<keyword evidence="7" id="KW-1185">Reference proteome</keyword>
<dbReference type="AlphaFoldDB" id="A0A0S2K015"/>
<dbReference type="InterPro" id="IPR036291">
    <property type="entry name" value="NAD(P)-bd_dom_sf"/>
</dbReference>
<dbReference type="SUPFAM" id="SSF52283">
    <property type="entry name" value="Formate/glycerate dehydrogenase catalytic domain-like"/>
    <property type="match status" value="1"/>
</dbReference>
<dbReference type="PANTHER" id="PTHR43333:SF1">
    <property type="entry name" value="D-ISOMER SPECIFIC 2-HYDROXYACID DEHYDROGENASE NAD-BINDING DOMAIN-CONTAINING PROTEIN"/>
    <property type="match status" value="1"/>
</dbReference>
<feature type="domain" description="D-isomer specific 2-hydroxyacid dehydrogenase catalytic" evidence="4">
    <location>
        <begin position="35"/>
        <end position="300"/>
    </location>
</feature>
<dbReference type="EMBL" id="CP013187">
    <property type="protein sequence ID" value="ALO41363.1"/>
    <property type="molecule type" value="Genomic_DNA"/>
</dbReference>
<protein>
    <submittedName>
        <fullName evidence="6">Dehydrogenase</fullName>
    </submittedName>
</protein>